<comment type="caution">
    <text evidence="1">The sequence shown here is derived from an EMBL/GenBank/DDBJ whole genome shotgun (WGS) entry which is preliminary data.</text>
</comment>
<evidence type="ECO:0000313" key="1">
    <source>
        <dbReference type="EMBL" id="PUP33973.1"/>
    </source>
</evidence>
<dbReference type="AlphaFoldDB" id="A0A658B128"/>
<proteinExistence type="predicted"/>
<reference evidence="1 2" key="1">
    <citation type="submission" date="2018-04" db="EMBL/GenBank/DDBJ databases">
        <title>Whole genome sequencing of Salmonella enterica.</title>
        <authorList>
            <person name="Bell R."/>
        </authorList>
    </citation>
    <scope>NUCLEOTIDE SEQUENCE [LARGE SCALE GENOMIC DNA]</scope>
    <source>
        <strain evidence="1 2">CFSAN058504</strain>
    </source>
</reference>
<dbReference type="EMBL" id="QAQR01000007">
    <property type="protein sequence ID" value="PUP33973.1"/>
    <property type="molecule type" value="Genomic_DNA"/>
</dbReference>
<sequence length="59" mass="6887">MSSIGILETSLTSHPRTTNVLSEHIEAKTETRHTFVNGSQIVVFFWIYYRHETRVYCAK</sequence>
<protein>
    <submittedName>
        <fullName evidence="1">Uncharacterized protein</fullName>
    </submittedName>
</protein>
<organism evidence="1 2">
    <name type="scientific">Salmonella enterica I</name>
    <dbReference type="NCBI Taxonomy" id="59201"/>
    <lineage>
        <taxon>Bacteria</taxon>
        <taxon>Pseudomonadati</taxon>
        <taxon>Pseudomonadota</taxon>
        <taxon>Gammaproteobacteria</taxon>
        <taxon>Enterobacterales</taxon>
        <taxon>Enterobacteriaceae</taxon>
        <taxon>Salmonella</taxon>
    </lineage>
</organism>
<accession>A0A658B128</accession>
<gene>
    <name evidence="1" type="ORF">DAY08_15280</name>
</gene>
<evidence type="ECO:0000313" key="2">
    <source>
        <dbReference type="Proteomes" id="UP000250876"/>
    </source>
</evidence>
<name>A0A658B128_SALET</name>
<dbReference type="Proteomes" id="UP000250876">
    <property type="component" value="Unassembled WGS sequence"/>
</dbReference>